<accession>A0ABT4HQW8</accession>
<reference evidence="4" key="1">
    <citation type="submission" date="2022-09" db="EMBL/GenBank/DDBJ databases">
        <title>Genome analysis and characterization of larvicidal activity of Brevibacillus strains.</title>
        <authorList>
            <person name="Patrusheva E.V."/>
            <person name="Izotova A.O."/>
            <person name="Toshchakov S.V."/>
            <person name="Sineoky S.P."/>
        </authorList>
    </citation>
    <scope>NUCLEOTIDE SEQUENCE</scope>
    <source>
        <strain evidence="4">VKPM_B-13244</strain>
    </source>
</reference>
<proteinExistence type="inferred from homology"/>
<name>A0ABT4HQW8_9BACL</name>
<gene>
    <name evidence="4" type="ORF">O0535_00130</name>
</gene>
<evidence type="ECO:0000256" key="1">
    <source>
        <dbReference type="ARBA" id="ARBA00005278"/>
    </source>
</evidence>
<evidence type="ECO:0000313" key="5">
    <source>
        <dbReference type="Proteomes" id="UP001067708"/>
    </source>
</evidence>
<feature type="transmembrane region" description="Helical" evidence="3">
    <location>
        <begin position="337"/>
        <end position="361"/>
    </location>
</feature>
<dbReference type="Proteomes" id="UP001067708">
    <property type="component" value="Unassembled WGS sequence"/>
</dbReference>
<keyword evidence="3" id="KW-0812">Transmembrane</keyword>
<comment type="similarity">
    <text evidence="1">Belongs to the GerABKA family.</text>
</comment>
<dbReference type="InterPro" id="IPR050768">
    <property type="entry name" value="UPF0353/GerABKA_families"/>
</dbReference>
<dbReference type="Pfam" id="PF03323">
    <property type="entry name" value="GerA"/>
    <property type="match status" value="1"/>
</dbReference>
<evidence type="ECO:0000313" key="4">
    <source>
        <dbReference type="EMBL" id="MCZ0829198.1"/>
    </source>
</evidence>
<dbReference type="PANTHER" id="PTHR22550:SF16">
    <property type="entry name" value="SPORE GERMINATION PROTEIN"/>
    <property type="match status" value="1"/>
</dbReference>
<protein>
    <submittedName>
        <fullName evidence="4">Spore germination protein</fullName>
    </submittedName>
</protein>
<evidence type="ECO:0000256" key="2">
    <source>
        <dbReference type="ARBA" id="ARBA00023136"/>
    </source>
</evidence>
<keyword evidence="2 3" id="KW-0472">Membrane</keyword>
<feature type="transmembrane region" description="Helical" evidence="3">
    <location>
        <begin position="433"/>
        <end position="454"/>
    </location>
</feature>
<dbReference type="InterPro" id="IPR004995">
    <property type="entry name" value="Spore_Ger"/>
</dbReference>
<dbReference type="EMBL" id="JAPTNG010000001">
    <property type="protein sequence ID" value="MCZ0829198.1"/>
    <property type="molecule type" value="Genomic_DNA"/>
</dbReference>
<organism evidence="4 5">
    <name type="scientific">Brevibacillus halotolerans</name>
    <dbReference type="NCBI Taxonomy" id="1507437"/>
    <lineage>
        <taxon>Bacteria</taxon>
        <taxon>Bacillati</taxon>
        <taxon>Bacillota</taxon>
        <taxon>Bacilli</taxon>
        <taxon>Bacillales</taxon>
        <taxon>Paenibacillaceae</taxon>
        <taxon>Brevibacillus</taxon>
    </lineage>
</organism>
<dbReference type="PANTHER" id="PTHR22550">
    <property type="entry name" value="SPORE GERMINATION PROTEIN"/>
    <property type="match status" value="1"/>
</dbReference>
<keyword evidence="5" id="KW-1185">Reference proteome</keyword>
<keyword evidence="3" id="KW-1133">Transmembrane helix</keyword>
<comment type="caution">
    <text evidence="4">The sequence shown here is derived from an EMBL/GenBank/DDBJ whole genome shotgun (WGS) entry which is preliminary data.</text>
</comment>
<dbReference type="PIRSF" id="PIRSF005690">
    <property type="entry name" value="GerBA"/>
    <property type="match status" value="1"/>
</dbReference>
<feature type="transmembrane region" description="Helical" evidence="3">
    <location>
        <begin position="466"/>
        <end position="488"/>
    </location>
</feature>
<sequence>MITQVVNRLHYYCIEMRIQVQIIVNINKETNAGVTMNGRKWFIKSKNKAVKEIVPEKTDSSITRDLKINEGHLYSLFDEAPDLKVHHMKLSGETNAILTYLEGLADKRTIQINIIRPLVTEMKSIDQLWSSNVIYSHLTCTLSWSEIEAAILEGNSILFVDGEEKAIVIDSQGWPQRSVEEPHSETMLKAGHEGFLETASQNIALIRRFLPNRELKIKQYKIGERANIKIYLVYLGDVTNPTIIEELEKRISSFTVDTLLTTGELEQYIEDAAFTPFPQSILTERPDVTAMHVLEGRVAVIVDRSPRVLITPVNFLSFFQTIDDYSLRWSLAVFVRLLRLLSFFIAVFLPALYIVVIAFHYEVLPMNLILSIGETRERVPVSPFLEAVLMELTLEMLREAGIRLPSTIGQTVSIVGGIVIGQAAVQAGLVSNVMVIVVSLTAIASFIIPVFDMAYSIRLIRFPMMVIAWMFGMVGISMGFMIILAHLVTMESMGTSYGTPLSPLKFSEWKDSVIRSPLRYLNKRQSGPRPIQRNKK</sequence>
<evidence type="ECO:0000256" key="3">
    <source>
        <dbReference type="SAM" id="Phobius"/>
    </source>
</evidence>